<dbReference type="InterPro" id="IPR006195">
    <property type="entry name" value="aa-tRNA-synth_II"/>
</dbReference>
<keyword evidence="7 8" id="KW-0030">Aminoacyl-tRNA synthetase</keyword>
<dbReference type="OrthoDB" id="5287821at2"/>
<evidence type="ECO:0000256" key="8">
    <source>
        <dbReference type="HAMAP-Rule" id="MF_00253"/>
    </source>
</evidence>
<dbReference type="Pfam" id="PF03129">
    <property type="entry name" value="HGTP_anticodon"/>
    <property type="match status" value="1"/>
</dbReference>
<organism evidence="10 11">
    <name type="scientific">Halobacteriovorax marinus (strain ATCC BAA-682 / DSM 15412 / SJ)</name>
    <name type="common">Bacteriovorax marinus</name>
    <dbReference type="NCBI Taxonomy" id="862908"/>
    <lineage>
        <taxon>Bacteria</taxon>
        <taxon>Pseudomonadati</taxon>
        <taxon>Bdellovibrionota</taxon>
        <taxon>Bacteriovoracia</taxon>
        <taxon>Bacteriovoracales</taxon>
        <taxon>Halobacteriovoraceae</taxon>
        <taxon>Halobacteriovorax</taxon>
    </lineage>
</organism>
<evidence type="ECO:0000256" key="7">
    <source>
        <dbReference type="ARBA" id="ARBA00023146"/>
    </source>
</evidence>
<dbReference type="eggNOG" id="COG0423">
    <property type="taxonomic scope" value="Bacteria"/>
</dbReference>
<keyword evidence="3 8" id="KW-0436">Ligase</keyword>
<dbReference type="RefSeq" id="WP_014245487.1">
    <property type="nucleotide sequence ID" value="NC_016620.1"/>
</dbReference>
<feature type="binding site" evidence="8">
    <location>
        <position position="148"/>
    </location>
    <ligand>
        <name>substrate</name>
    </ligand>
</feature>
<dbReference type="GO" id="GO:1990742">
    <property type="term" value="C:microvesicle"/>
    <property type="evidence" value="ECO:0007669"/>
    <property type="project" value="UniProtKB-ARBA"/>
</dbReference>
<dbReference type="CDD" id="cd00858">
    <property type="entry name" value="GlyRS_anticodon"/>
    <property type="match status" value="1"/>
</dbReference>
<dbReference type="GO" id="GO:0006426">
    <property type="term" value="P:glycyl-tRNA aminoacylation"/>
    <property type="evidence" value="ECO:0007669"/>
    <property type="project" value="UniProtKB-UniRule"/>
</dbReference>
<dbReference type="GO" id="GO:0015966">
    <property type="term" value="P:diadenosine tetraphosphate biosynthetic process"/>
    <property type="evidence" value="ECO:0007669"/>
    <property type="project" value="UniProtKB-ARBA"/>
</dbReference>
<dbReference type="PRINTS" id="PR01043">
    <property type="entry name" value="TRNASYNTHGLY"/>
</dbReference>
<keyword evidence="11" id="KW-1185">Reference proteome</keyword>
<dbReference type="HOGENOM" id="CLU_015515_2_1_7"/>
<dbReference type="NCBIfam" id="NF003211">
    <property type="entry name" value="PRK04173.1"/>
    <property type="match status" value="1"/>
</dbReference>
<feature type="domain" description="Aminoacyl-transfer RNA synthetases class-II family profile" evidence="9">
    <location>
        <begin position="11"/>
        <end position="341"/>
    </location>
</feature>
<comment type="catalytic activity">
    <reaction evidence="8">
        <text>tRNA(Gly) + glycine + ATP = glycyl-tRNA(Gly) + AMP + diphosphate</text>
        <dbReference type="Rhea" id="RHEA:16013"/>
        <dbReference type="Rhea" id="RHEA-COMP:9664"/>
        <dbReference type="Rhea" id="RHEA-COMP:9683"/>
        <dbReference type="ChEBI" id="CHEBI:30616"/>
        <dbReference type="ChEBI" id="CHEBI:33019"/>
        <dbReference type="ChEBI" id="CHEBI:57305"/>
        <dbReference type="ChEBI" id="CHEBI:78442"/>
        <dbReference type="ChEBI" id="CHEBI:78522"/>
        <dbReference type="ChEBI" id="CHEBI:456215"/>
        <dbReference type="EC" id="6.1.1.14"/>
    </reaction>
</comment>
<proteinExistence type="inferred from homology"/>
<evidence type="ECO:0000256" key="2">
    <source>
        <dbReference type="ARBA" id="ARBA00022490"/>
    </source>
</evidence>
<dbReference type="Gene3D" id="3.30.930.10">
    <property type="entry name" value="Bira Bifunctional Protein, Domain 2"/>
    <property type="match status" value="1"/>
</dbReference>
<evidence type="ECO:0000256" key="4">
    <source>
        <dbReference type="ARBA" id="ARBA00022741"/>
    </source>
</evidence>
<dbReference type="GO" id="GO:0004081">
    <property type="term" value="F:bis(5'-nucleosyl)-tetraphosphatase (asymmetrical) activity"/>
    <property type="evidence" value="ECO:0007669"/>
    <property type="project" value="UniProtKB-ARBA"/>
</dbReference>
<dbReference type="HAMAP" id="MF_00253_B">
    <property type="entry name" value="Gly_tRNA_synth_B"/>
    <property type="match status" value="1"/>
</dbReference>
<comment type="similarity">
    <text evidence="1 8">Belongs to the class-II aminoacyl-tRNA synthetase family.</text>
</comment>
<protein>
    <recommendedName>
        <fullName evidence="8">Glycine--tRNA ligase</fullName>
        <ecNumber evidence="8">6.1.1.14</ecNumber>
    </recommendedName>
    <alternativeName>
        <fullName evidence="8">Glycyl-tRNA synthetase</fullName>
        <shortName evidence="8">GlyRS</shortName>
    </alternativeName>
</protein>
<dbReference type="NCBIfam" id="TIGR00389">
    <property type="entry name" value="glyS_dimeric"/>
    <property type="match status" value="1"/>
</dbReference>
<dbReference type="CDD" id="cd00774">
    <property type="entry name" value="GlyRS-like_core"/>
    <property type="match status" value="1"/>
</dbReference>
<dbReference type="FunFam" id="3.40.50.800:FF:000002">
    <property type="entry name" value="Glycine--tRNA ligase"/>
    <property type="match status" value="1"/>
</dbReference>
<sequence length="440" mass="50884">MSESNLKSMSDLVSLCKRRGFIFQSSEIYGGLGSCWDYAPYGIQLKNNVKESWWKAMTFREDVVGIDASIFMHPMVWKASGHVDGFSDPMVDCKSCKERYREDQIDTSKPCAKCGATDFTEPRDFNLMFNTQMGAVTDSSSTVYLRPETAQGIFVNFLNVQQTMRKKLPFGIAQIGKAFRNEITPGNFIFRTREFEQMEMQFFVKPGTQLDAMEKWKEVRWQWHIDNGLRAEKLRWEPHGPDSLAHYADAATDIEYEFPMGWGEMEGIHSRTDFDLKRHEEFSKKNLKYLDTEDGNKKYLPYVLETSVGCDRAVLALLCDAYRLENEGDKENERVVMKFHPKIAPIKVAVLPLVKKEKLDTPARKLFETIQKNYQAEYDVAGSIGKRYRRQDEIGTPLCVTFDFDTLDDNAVTVRDRDTMTQERVAIDQLDKYLRDKLGF</sequence>
<evidence type="ECO:0000313" key="11">
    <source>
        <dbReference type="Proteomes" id="UP000008963"/>
    </source>
</evidence>
<evidence type="ECO:0000256" key="5">
    <source>
        <dbReference type="ARBA" id="ARBA00022840"/>
    </source>
</evidence>
<dbReference type="PANTHER" id="PTHR10745:SF8">
    <property type="entry name" value="DNA POLYMERASE SUBUNIT GAMMA-2, MITOCHONDRIAL"/>
    <property type="match status" value="1"/>
</dbReference>
<feature type="binding site" evidence="8">
    <location>
        <begin position="195"/>
        <end position="199"/>
    </location>
    <ligand>
        <name>substrate</name>
    </ligand>
</feature>
<dbReference type="SUPFAM" id="SSF55681">
    <property type="entry name" value="Class II aaRS and biotin synthetases"/>
    <property type="match status" value="1"/>
</dbReference>
<comment type="function">
    <text evidence="8">Catalyzes the attachment of glycine to tRNA(Gly).</text>
</comment>
<evidence type="ECO:0000313" key="10">
    <source>
        <dbReference type="EMBL" id="CBW27713.1"/>
    </source>
</evidence>
<comment type="caution">
    <text evidence="8">Lacks conserved residue(s) required for the propagation of feature annotation.</text>
</comment>
<dbReference type="Pfam" id="PF00587">
    <property type="entry name" value="tRNA-synt_2b"/>
    <property type="match status" value="1"/>
</dbReference>
<keyword evidence="5 8" id="KW-0067">ATP-binding</keyword>
<dbReference type="InterPro" id="IPR022961">
    <property type="entry name" value="Gly_tRNA_ligase_bac"/>
</dbReference>
<dbReference type="InterPro" id="IPR036621">
    <property type="entry name" value="Anticodon-bd_dom_sf"/>
</dbReference>
<dbReference type="GO" id="GO:0005737">
    <property type="term" value="C:cytoplasm"/>
    <property type="evidence" value="ECO:0007669"/>
    <property type="project" value="UniProtKB-SubCell"/>
</dbReference>
<dbReference type="KEGG" id="bmx:BMS_2944"/>
<dbReference type="GO" id="GO:0070062">
    <property type="term" value="C:extracellular exosome"/>
    <property type="evidence" value="ECO:0007669"/>
    <property type="project" value="UniProtKB-ARBA"/>
</dbReference>
<accession>E1WYS3</accession>
<keyword evidence="6 8" id="KW-0648">Protein biosynthesis</keyword>
<evidence type="ECO:0000256" key="6">
    <source>
        <dbReference type="ARBA" id="ARBA00022917"/>
    </source>
</evidence>
<keyword evidence="4 8" id="KW-0547">Nucleotide-binding</keyword>
<keyword evidence="2 8" id="KW-0963">Cytoplasm</keyword>
<dbReference type="EMBL" id="FQ312005">
    <property type="protein sequence ID" value="CBW27713.1"/>
    <property type="molecule type" value="Genomic_DNA"/>
</dbReference>
<feature type="binding site" evidence="8">
    <location>
        <position position="101"/>
    </location>
    <ligand>
        <name>substrate</name>
    </ligand>
</feature>
<dbReference type="GO" id="GO:0004820">
    <property type="term" value="F:glycine-tRNA ligase activity"/>
    <property type="evidence" value="ECO:0007669"/>
    <property type="project" value="UniProtKB-UniRule"/>
</dbReference>
<dbReference type="SUPFAM" id="SSF52954">
    <property type="entry name" value="Class II aaRS ABD-related"/>
    <property type="match status" value="1"/>
</dbReference>
<dbReference type="PANTHER" id="PTHR10745">
    <property type="entry name" value="GLYCYL-TRNA SYNTHETASE/DNA POLYMERASE SUBUNIT GAMMA-2"/>
    <property type="match status" value="1"/>
</dbReference>
<dbReference type="PROSITE" id="PS50862">
    <property type="entry name" value="AA_TRNA_LIGASE_II"/>
    <property type="match status" value="1"/>
</dbReference>
<comment type="subcellular location">
    <subcellularLocation>
        <location evidence="8">Cytoplasm</location>
    </subcellularLocation>
</comment>
<evidence type="ECO:0000256" key="1">
    <source>
        <dbReference type="ARBA" id="ARBA00008226"/>
    </source>
</evidence>
<dbReference type="InterPro" id="IPR002315">
    <property type="entry name" value="tRNA-synt_gly"/>
</dbReference>
<dbReference type="PATRIC" id="fig|862908.3.peg.2815"/>
<dbReference type="InterPro" id="IPR027031">
    <property type="entry name" value="Gly-tRNA_synthase/POLG2"/>
</dbReference>
<dbReference type="InterPro" id="IPR004154">
    <property type="entry name" value="Anticodon-bd"/>
</dbReference>
<evidence type="ECO:0000256" key="3">
    <source>
        <dbReference type="ARBA" id="ARBA00022598"/>
    </source>
</evidence>
<feature type="binding site" evidence="8">
    <location>
        <begin position="180"/>
        <end position="182"/>
    </location>
    <ligand>
        <name>ATP</name>
        <dbReference type="ChEBI" id="CHEBI:30616"/>
    </ligand>
</feature>
<dbReference type="InterPro" id="IPR045864">
    <property type="entry name" value="aa-tRNA-synth_II/BPL/LPL"/>
</dbReference>
<dbReference type="GO" id="GO:0005524">
    <property type="term" value="F:ATP binding"/>
    <property type="evidence" value="ECO:0007669"/>
    <property type="project" value="UniProtKB-UniRule"/>
</dbReference>
<feature type="binding site" evidence="8">
    <location>
        <begin position="309"/>
        <end position="312"/>
    </location>
    <ligand>
        <name>ATP</name>
        <dbReference type="ChEBI" id="CHEBI:30616"/>
    </ligand>
</feature>
<comment type="subunit">
    <text evidence="8">Homodimer.</text>
</comment>
<feature type="binding site" evidence="8">
    <location>
        <begin position="190"/>
        <end position="195"/>
    </location>
    <ligand>
        <name>ATP</name>
        <dbReference type="ChEBI" id="CHEBI:30616"/>
    </ligand>
</feature>
<dbReference type="EC" id="6.1.1.14" evidence="8"/>
<dbReference type="InterPro" id="IPR002314">
    <property type="entry name" value="aa-tRNA-synt_IIb"/>
</dbReference>
<dbReference type="AlphaFoldDB" id="E1WYS3"/>
<reference evidence="11" key="1">
    <citation type="journal article" date="2013" name="ISME J.">
        <title>A small predatory core genome in the divergent marine Bacteriovorax marinus SJ and the terrestrial Bdellovibrio bacteriovorus.</title>
        <authorList>
            <person name="Crossman L.C."/>
            <person name="Chen H."/>
            <person name="Cerdeno-Tarraga A.M."/>
            <person name="Brooks K."/>
            <person name="Quail M.A."/>
            <person name="Pineiro S.A."/>
            <person name="Hobley L."/>
            <person name="Sockett R.E."/>
            <person name="Bentley S.D."/>
            <person name="Parkhill J."/>
            <person name="Williams H.N."/>
            <person name="Stine O.C."/>
        </authorList>
    </citation>
    <scope>NUCLEOTIDE SEQUENCE [LARGE SCALE GENOMIC DNA]</scope>
    <source>
        <strain evidence="11">ATCC BAA-682 / DSM 15412 / SJ</strain>
    </source>
</reference>
<name>E1WYS3_HALMS</name>
<evidence type="ECO:0000259" key="9">
    <source>
        <dbReference type="PROSITE" id="PS50862"/>
    </source>
</evidence>
<feature type="binding site" evidence="8">
    <location>
        <begin position="305"/>
        <end position="309"/>
    </location>
    <ligand>
        <name>substrate</name>
    </ligand>
</feature>
<gene>
    <name evidence="8 10" type="primary">glyQS</name>
    <name evidence="10" type="ordered locus">BMS_2944</name>
</gene>
<dbReference type="Gene3D" id="3.40.50.800">
    <property type="entry name" value="Anticodon-binding domain"/>
    <property type="match status" value="1"/>
</dbReference>
<dbReference type="STRING" id="862908.BMS_2944"/>
<dbReference type="Proteomes" id="UP000008963">
    <property type="component" value="Chromosome"/>
</dbReference>
<dbReference type="InterPro" id="IPR033731">
    <property type="entry name" value="GlyRS-like_core"/>
</dbReference>